<proteinExistence type="predicted"/>
<evidence type="ECO:0000313" key="1">
    <source>
        <dbReference type="EMBL" id="KAK2155337.1"/>
    </source>
</evidence>
<accession>A0AAD9JLR6</accession>
<dbReference type="EMBL" id="JAODUP010000242">
    <property type="protein sequence ID" value="KAK2155337.1"/>
    <property type="molecule type" value="Genomic_DNA"/>
</dbReference>
<keyword evidence="2" id="KW-1185">Reference proteome</keyword>
<protein>
    <submittedName>
        <fullName evidence="1">Uncharacterized protein</fullName>
    </submittedName>
</protein>
<organism evidence="1 2">
    <name type="scientific">Paralvinella palmiformis</name>
    <dbReference type="NCBI Taxonomy" id="53620"/>
    <lineage>
        <taxon>Eukaryota</taxon>
        <taxon>Metazoa</taxon>
        <taxon>Spiralia</taxon>
        <taxon>Lophotrochozoa</taxon>
        <taxon>Annelida</taxon>
        <taxon>Polychaeta</taxon>
        <taxon>Sedentaria</taxon>
        <taxon>Canalipalpata</taxon>
        <taxon>Terebellida</taxon>
        <taxon>Terebelliformia</taxon>
        <taxon>Alvinellidae</taxon>
        <taxon>Paralvinella</taxon>
    </lineage>
</organism>
<sequence length="290" mass="31647">MLYCSGVANAVLLGRCECCTARALRMLYCSGVANAVLFNIDSLNIKVGGLWNSSPESKTITNSEDIQFAPFGPKVSDLEASSRDEISYKVPNGATYTLFGDRNGSTPIAVQPKIGRGSIFIGVLDGATKLSKTNVVKVNVHGSKDIRAMDTILGEHFYYREGTDSDKALVDCLITNYQTVSAYVFTWEKVVAYQPDEDAYTRIGTFQATVAFDANSITYIIRSYANNIQDAVGAATLGQFKIYDAYSGQRYDSNLVAKDMRNKRVIISLSEVVTGSSIPRIPDNPKCVSQ</sequence>
<name>A0AAD9JLR6_9ANNE</name>
<dbReference type="Proteomes" id="UP001208570">
    <property type="component" value="Unassembled WGS sequence"/>
</dbReference>
<dbReference type="AlphaFoldDB" id="A0AAD9JLR6"/>
<gene>
    <name evidence="1" type="ORF">LSH36_242g01035</name>
</gene>
<reference evidence="1" key="1">
    <citation type="journal article" date="2023" name="Mol. Biol. Evol.">
        <title>Third-Generation Sequencing Reveals the Adaptive Role of the Epigenome in Three Deep-Sea Polychaetes.</title>
        <authorList>
            <person name="Perez M."/>
            <person name="Aroh O."/>
            <person name="Sun Y."/>
            <person name="Lan Y."/>
            <person name="Juniper S.K."/>
            <person name="Young C.R."/>
            <person name="Angers B."/>
            <person name="Qian P.Y."/>
        </authorList>
    </citation>
    <scope>NUCLEOTIDE SEQUENCE</scope>
    <source>
        <strain evidence="1">P08H-3</strain>
    </source>
</reference>
<comment type="caution">
    <text evidence="1">The sequence shown here is derived from an EMBL/GenBank/DDBJ whole genome shotgun (WGS) entry which is preliminary data.</text>
</comment>
<evidence type="ECO:0000313" key="2">
    <source>
        <dbReference type="Proteomes" id="UP001208570"/>
    </source>
</evidence>